<organism evidence="2">
    <name type="scientific">Hexamita inflata</name>
    <dbReference type="NCBI Taxonomy" id="28002"/>
    <lineage>
        <taxon>Eukaryota</taxon>
        <taxon>Metamonada</taxon>
        <taxon>Diplomonadida</taxon>
        <taxon>Hexamitidae</taxon>
        <taxon>Hexamitinae</taxon>
        <taxon>Hexamita</taxon>
    </lineage>
</organism>
<dbReference type="Pfam" id="PF00112">
    <property type="entry name" value="Peptidase_C1"/>
    <property type="match status" value="1"/>
</dbReference>
<dbReference type="InterPro" id="IPR038765">
    <property type="entry name" value="Papain-like_cys_pep_sf"/>
</dbReference>
<sequence>MLENNVVESQESIVDGPLYKTLYLPNLRRISQSGVSFAALSSNGLPTVYGWHSLLTGEIPYSNSVNMVQSIYNDVDDFPSYFNQQNYHTLYVSPSKFKFDGKHNWVFRGRELVQRDPADLKQMPLWFNEIFNYFPTQSQAEQLNVEHFNYKTWVPDRITAVQFIKHFEEAKQQEKPVLGVWAVDLYEDLLYYESGIYEHVYGQLIGQITCEFVGYREQNGIEYWKVKKCQKCLGQIVG</sequence>
<dbReference type="Proteomes" id="UP001642409">
    <property type="component" value="Unassembled WGS sequence"/>
</dbReference>
<evidence type="ECO:0000313" key="4">
    <source>
        <dbReference type="Proteomes" id="UP001642409"/>
    </source>
</evidence>
<evidence type="ECO:0000313" key="3">
    <source>
        <dbReference type="EMBL" id="CAL6053226.1"/>
    </source>
</evidence>
<dbReference type="InterPro" id="IPR017850">
    <property type="entry name" value="Alkaline_phosphatase_core_sf"/>
</dbReference>
<dbReference type="EMBL" id="CATOUU010001050">
    <property type="protein sequence ID" value="CAI9968913.1"/>
    <property type="molecule type" value="Genomic_DNA"/>
</dbReference>
<dbReference type="InterPro" id="IPR000668">
    <property type="entry name" value="Peptidase_C1A_C"/>
</dbReference>
<feature type="domain" description="Peptidase C1A papain C-terminal" evidence="1">
    <location>
        <begin position="166"/>
        <end position="227"/>
    </location>
</feature>
<dbReference type="SUPFAM" id="SSF54001">
    <property type="entry name" value="Cysteine proteinases"/>
    <property type="match status" value="1"/>
</dbReference>
<dbReference type="AlphaFoldDB" id="A0AA86R9X6"/>
<gene>
    <name evidence="3" type="ORF">HINF_LOCUS45234</name>
    <name evidence="2" type="ORF">HINF_LOCUS56558</name>
</gene>
<name>A0AA86R9X6_9EUKA</name>
<proteinExistence type="predicted"/>
<evidence type="ECO:0000313" key="2">
    <source>
        <dbReference type="EMBL" id="CAI9968913.1"/>
    </source>
</evidence>
<dbReference type="GO" id="GO:0006508">
    <property type="term" value="P:proteolysis"/>
    <property type="evidence" value="ECO:0007669"/>
    <property type="project" value="InterPro"/>
</dbReference>
<protein>
    <submittedName>
        <fullName evidence="2">Sulfatase</fullName>
    </submittedName>
</protein>
<evidence type="ECO:0000259" key="1">
    <source>
        <dbReference type="Pfam" id="PF00112"/>
    </source>
</evidence>
<dbReference type="GO" id="GO:0008234">
    <property type="term" value="F:cysteine-type peptidase activity"/>
    <property type="evidence" value="ECO:0007669"/>
    <property type="project" value="InterPro"/>
</dbReference>
<accession>A0AA86R9X6</accession>
<dbReference type="SUPFAM" id="SSF53649">
    <property type="entry name" value="Alkaline phosphatase-like"/>
    <property type="match status" value="1"/>
</dbReference>
<reference evidence="2" key="1">
    <citation type="submission" date="2023-06" db="EMBL/GenBank/DDBJ databases">
        <authorList>
            <person name="Kurt Z."/>
        </authorList>
    </citation>
    <scope>NUCLEOTIDE SEQUENCE</scope>
</reference>
<dbReference type="Gene3D" id="3.40.720.10">
    <property type="entry name" value="Alkaline Phosphatase, subunit A"/>
    <property type="match status" value="1"/>
</dbReference>
<keyword evidence="4" id="KW-1185">Reference proteome</keyword>
<reference evidence="3 4" key="2">
    <citation type="submission" date="2024-07" db="EMBL/GenBank/DDBJ databases">
        <authorList>
            <person name="Akdeniz Z."/>
        </authorList>
    </citation>
    <scope>NUCLEOTIDE SEQUENCE [LARGE SCALE GENOMIC DNA]</scope>
</reference>
<dbReference type="EMBL" id="CAXDID020000195">
    <property type="protein sequence ID" value="CAL6053226.1"/>
    <property type="molecule type" value="Genomic_DNA"/>
</dbReference>
<comment type="caution">
    <text evidence="2">The sequence shown here is derived from an EMBL/GenBank/DDBJ whole genome shotgun (WGS) entry which is preliminary data.</text>
</comment>